<comment type="caution">
    <text evidence="1">The sequence shown here is derived from an EMBL/GenBank/DDBJ whole genome shotgun (WGS) entry which is preliminary data.</text>
</comment>
<dbReference type="EMBL" id="QPIE01000006">
    <property type="protein sequence ID" value="RCU42468.1"/>
    <property type="molecule type" value="Genomic_DNA"/>
</dbReference>
<name>A0A368MWD7_9FLAO</name>
<dbReference type="RefSeq" id="WP_114304161.1">
    <property type="nucleotide sequence ID" value="NZ_QPIE01000006.1"/>
</dbReference>
<protein>
    <submittedName>
        <fullName evidence="1">Uncharacterized protein</fullName>
    </submittedName>
</protein>
<proteinExistence type="predicted"/>
<organism evidence="1 2">
    <name type="scientific">Chryseobacterium lacus</name>
    <dbReference type="NCBI Taxonomy" id="2058346"/>
    <lineage>
        <taxon>Bacteria</taxon>
        <taxon>Pseudomonadati</taxon>
        <taxon>Bacteroidota</taxon>
        <taxon>Flavobacteriia</taxon>
        <taxon>Flavobacteriales</taxon>
        <taxon>Weeksellaceae</taxon>
        <taxon>Chryseobacterium group</taxon>
        <taxon>Chryseobacterium</taxon>
    </lineage>
</organism>
<accession>A0A368MWD7</accession>
<dbReference type="Proteomes" id="UP000252172">
    <property type="component" value="Unassembled WGS sequence"/>
</dbReference>
<evidence type="ECO:0000313" key="2">
    <source>
        <dbReference type="Proteomes" id="UP000252172"/>
    </source>
</evidence>
<evidence type="ECO:0000313" key="1">
    <source>
        <dbReference type="EMBL" id="RCU42468.1"/>
    </source>
</evidence>
<dbReference type="AlphaFoldDB" id="A0A368MWD7"/>
<keyword evidence="2" id="KW-1185">Reference proteome</keyword>
<sequence>MMKGSAYLFFIFLTLLLTNCSKDQLSNDEYEIINLLISEIRYPPPPPHPFLSELDKLSDAEYNRKIDSLIRKDSIEQLKIKLVIHFEDSLKGLSKNFKNMLYEENIGFEEFYLMDINEEYTHSKKIDMRKLQFPKNVVLWKPNKNEKANQIEKVTQYWISRILFNKEKNKAVVEFNSLSGPLSGGGSKVYLMKTDDKWKIILFFDSWVS</sequence>
<reference evidence="1 2" key="1">
    <citation type="submission" date="2018-07" db="EMBL/GenBank/DDBJ databases">
        <title>Chryseobacterium lacus sp. nov., isolated from lake water.</title>
        <authorList>
            <person name="Li C.-M."/>
        </authorList>
    </citation>
    <scope>NUCLEOTIDE SEQUENCE [LARGE SCALE GENOMIC DNA]</scope>
    <source>
        <strain evidence="1 2">YLOS41</strain>
    </source>
</reference>
<dbReference type="OrthoDB" id="1120813at2"/>
<gene>
    <name evidence="1" type="ORF">DQ356_09045</name>
</gene>